<reference evidence="4" key="1">
    <citation type="submission" date="2023-03" db="EMBL/GenBank/DDBJ databases">
        <title>Chromosome-scale reference genome and RAD-based genetic map of yellow starthistle (Centaurea solstitialis) reveal putative structural variation and QTLs associated with invader traits.</title>
        <authorList>
            <person name="Reatini B."/>
            <person name="Cang F.A."/>
            <person name="Jiang Q."/>
            <person name="Mckibben M.T.W."/>
            <person name="Barker M.S."/>
            <person name="Rieseberg L.H."/>
            <person name="Dlugosch K.M."/>
        </authorList>
    </citation>
    <scope>NUCLEOTIDE SEQUENCE</scope>
    <source>
        <strain evidence="4">CAN-66</strain>
        <tissue evidence="4">Leaf</tissue>
    </source>
</reference>
<dbReference type="Proteomes" id="UP001172457">
    <property type="component" value="Chromosome 2"/>
</dbReference>
<dbReference type="PANTHER" id="PTHR21043">
    <property type="entry name" value="IOJAP SUPERFAMILY ORTHOLOG"/>
    <property type="match status" value="1"/>
</dbReference>
<keyword evidence="5" id="KW-1185">Reference proteome</keyword>
<protein>
    <submittedName>
        <fullName evidence="4">Uncharacterized protein</fullName>
    </submittedName>
</protein>
<comment type="similarity">
    <text evidence="2">Belongs to the Iojap/RsfS family.</text>
</comment>
<evidence type="ECO:0000256" key="2">
    <source>
        <dbReference type="ARBA" id="ARBA00010574"/>
    </source>
</evidence>
<comment type="caution">
    <text evidence="4">The sequence shown here is derived from an EMBL/GenBank/DDBJ whole genome shotgun (WGS) entry which is preliminary data.</text>
</comment>
<dbReference type="GO" id="GO:0005739">
    <property type="term" value="C:mitochondrion"/>
    <property type="evidence" value="ECO:0007669"/>
    <property type="project" value="UniProtKB-SubCell"/>
</dbReference>
<dbReference type="SUPFAM" id="SSF81301">
    <property type="entry name" value="Nucleotidyltransferase"/>
    <property type="match status" value="1"/>
</dbReference>
<keyword evidence="3" id="KW-0496">Mitochondrion</keyword>
<evidence type="ECO:0000313" key="5">
    <source>
        <dbReference type="Proteomes" id="UP001172457"/>
    </source>
</evidence>
<dbReference type="HAMAP" id="MF_01477">
    <property type="entry name" value="Iojap_RsfS"/>
    <property type="match status" value="1"/>
</dbReference>
<evidence type="ECO:0000256" key="3">
    <source>
        <dbReference type="ARBA" id="ARBA00023128"/>
    </source>
</evidence>
<evidence type="ECO:0000313" key="4">
    <source>
        <dbReference type="EMBL" id="KAJ9563896.1"/>
    </source>
</evidence>
<evidence type="ECO:0000256" key="1">
    <source>
        <dbReference type="ARBA" id="ARBA00004173"/>
    </source>
</evidence>
<dbReference type="InterPro" id="IPR043519">
    <property type="entry name" value="NT_sf"/>
</dbReference>
<dbReference type="EMBL" id="JARYMX010000002">
    <property type="protein sequence ID" value="KAJ9563896.1"/>
    <property type="molecule type" value="Genomic_DNA"/>
</dbReference>
<dbReference type="NCBIfam" id="TIGR00090">
    <property type="entry name" value="rsfS_iojap_ybeB"/>
    <property type="match status" value="1"/>
</dbReference>
<dbReference type="GO" id="GO:0017148">
    <property type="term" value="P:negative regulation of translation"/>
    <property type="evidence" value="ECO:0007669"/>
    <property type="project" value="TreeGrafter"/>
</dbReference>
<dbReference type="InterPro" id="IPR004394">
    <property type="entry name" value="Iojap/RsfS/C7orf30"/>
</dbReference>
<dbReference type="Pfam" id="PF02410">
    <property type="entry name" value="RsfS"/>
    <property type="match status" value="1"/>
</dbReference>
<dbReference type="FunFam" id="3.30.460.10:FF:000018">
    <property type="entry name" value="Mitochondrial assembly of ribosomal large subunit 1"/>
    <property type="match status" value="1"/>
</dbReference>
<dbReference type="PANTHER" id="PTHR21043:SF0">
    <property type="entry name" value="MITOCHONDRIAL ASSEMBLY OF RIBOSOMAL LARGE SUBUNIT PROTEIN 1"/>
    <property type="match status" value="1"/>
</dbReference>
<sequence>MWPSLRQRALRLPSSEAIHQWRFSDLINRSFCSSAINATNNNNNGGGSVVELLKLEEVEKVLRDVRADDVRVIPVKKQSEFANFVVVATGKSQWHVRNIAQALIYKASLFSSYFVKQKQPGAKRMLLPSVEGQEGGNWIVIDSGTLIVHAFDEKARDYYNIEQLWTSKESSKDQSQSQVSIFEVIYLTQTKGSFGPLDYDDI</sequence>
<organism evidence="4 5">
    <name type="scientific">Centaurea solstitialis</name>
    <name type="common">yellow star-thistle</name>
    <dbReference type="NCBI Taxonomy" id="347529"/>
    <lineage>
        <taxon>Eukaryota</taxon>
        <taxon>Viridiplantae</taxon>
        <taxon>Streptophyta</taxon>
        <taxon>Embryophyta</taxon>
        <taxon>Tracheophyta</taxon>
        <taxon>Spermatophyta</taxon>
        <taxon>Magnoliopsida</taxon>
        <taxon>eudicotyledons</taxon>
        <taxon>Gunneridae</taxon>
        <taxon>Pentapetalae</taxon>
        <taxon>asterids</taxon>
        <taxon>campanulids</taxon>
        <taxon>Asterales</taxon>
        <taxon>Asteraceae</taxon>
        <taxon>Carduoideae</taxon>
        <taxon>Cardueae</taxon>
        <taxon>Centaureinae</taxon>
        <taxon>Centaurea</taxon>
    </lineage>
</organism>
<dbReference type="Gene3D" id="3.30.460.10">
    <property type="entry name" value="Beta Polymerase, domain 2"/>
    <property type="match status" value="1"/>
</dbReference>
<dbReference type="AlphaFoldDB" id="A0AA38U0N7"/>
<comment type="subcellular location">
    <subcellularLocation>
        <location evidence="1">Mitochondrion</location>
    </subcellularLocation>
</comment>
<dbReference type="GO" id="GO:0090071">
    <property type="term" value="P:negative regulation of ribosome biogenesis"/>
    <property type="evidence" value="ECO:0007669"/>
    <property type="project" value="TreeGrafter"/>
</dbReference>
<accession>A0AA38U0N7</accession>
<dbReference type="GO" id="GO:0043023">
    <property type="term" value="F:ribosomal large subunit binding"/>
    <property type="evidence" value="ECO:0007669"/>
    <property type="project" value="TreeGrafter"/>
</dbReference>
<proteinExistence type="inferred from homology"/>
<gene>
    <name evidence="4" type="ORF">OSB04_009056</name>
</gene>
<name>A0AA38U0N7_9ASTR</name>